<dbReference type="PANTHER" id="PTHR39966:SF1">
    <property type="entry name" value="HEMERYTHRIN-LIKE DOMAIN-CONTAINING PROTEIN"/>
    <property type="match status" value="1"/>
</dbReference>
<dbReference type="GO" id="GO:0005886">
    <property type="term" value="C:plasma membrane"/>
    <property type="evidence" value="ECO:0007669"/>
    <property type="project" value="TreeGrafter"/>
</dbReference>
<dbReference type="CDD" id="cd12108">
    <property type="entry name" value="Hr-like"/>
    <property type="match status" value="1"/>
</dbReference>
<proteinExistence type="predicted"/>
<gene>
    <name evidence="3" type="ORF">HW532_03670</name>
</gene>
<dbReference type="Pfam" id="PF01814">
    <property type="entry name" value="Hemerythrin"/>
    <property type="match status" value="1"/>
</dbReference>
<dbReference type="Gene3D" id="1.20.120.520">
    <property type="entry name" value="nmb1532 protein domain like"/>
    <property type="match status" value="1"/>
</dbReference>
<organism evidence="3 4">
    <name type="scientific">Kaustia mangrovi</name>
    <dbReference type="NCBI Taxonomy" id="2593653"/>
    <lineage>
        <taxon>Bacteria</taxon>
        <taxon>Pseudomonadati</taxon>
        <taxon>Pseudomonadota</taxon>
        <taxon>Alphaproteobacteria</taxon>
        <taxon>Hyphomicrobiales</taxon>
        <taxon>Parvibaculaceae</taxon>
        <taxon>Kaustia</taxon>
    </lineage>
</organism>
<feature type="coiled-coil region" evidence="1">
    <location>
        <begin position="163"/>
        <end position="190"/>
    </location>
</feature>
<name>A0A7S8HAX5_9HYPH</name>
<dbReference type="KEGG" id="kmn:HW532_03670"/>
<dbReference type="Proteomes" id="UP000593594">
    <property type="component" value="Chromosome"/>
</dbReference>
<dbReference type="RefSeq" id="WP_213163121.1">
    <property type="nucleotide sequence ID" value="NZ_CP058214.1"/>
</dbReference>
<evidence type="ECO:0000313" key="3">
    <source>
        <dbReference type="EMBL" id="QPC41894.1"/>
    </source>
</evidence>
<reference evidence="3 4" key="1">
    <citation type="submission" date="2020-06" db="EMBL/GenBank/DDBJ databases">
        <title>Genome sequence of 2 isolates from Red Sea Mangroves.</title>
        <authorList>
            <person name="Sefrji F."/>
            <person name="Michoud G."/>
            <person name="Merlino G."/>
            <person name="Daffonchio D."/>
        </authorList>
    </citation>
    <scope>NUCLEOTIDE SEQUENCE [LARGE SCALE GENOMIC DNA]</scope>
    <source>
        <strain evidence="3 4">R1DC25</strain>
    </source>
</reference>
<protein>
    <submittedName>
        <fullName evidence="3">Hemerythrin domain-containing protein</fullName>
    </submittedName>
</protein>
<keyword evidence="4" id="KW-1185">Reference proteome</keyword>
<evidence type="ECO:0000256" key="1">
    <source>
        <dbReference type="SAM" id="Coils"/>
    </source>
</evidence>
<accession>A0A7S8HAX5</accession>
<dbReference type="PANTHER" id="PTHR39966">
    <property type="entry name" value="BLL2471 PROTEIN-RELATED"/>
    <property type="match status" value="1"/>
</dbReference>
<sequence length="194" mass="22524">MVAILDALYRDHGNIARLLDILDEELAVFDEAERPDYEVIRAIVDYFRIYPDRVHHPREDLVFARLAERAPEAAKTVGDLVGEHAEVSARLGRFAFALDQILGEGVMTRREFREIARDFVDGERRHMAAEEERFFPVALKALTEEDWAELDSTLSTEPDPLFRDDVREEFAALRRQIDRMEQKAREERAGKTPR</sequence>
<dbReference type="EMBL" id="CP058214">
    <property type="protein sequence ID" value="QPC41894.1"/>
    <property type="molecule type" value="Genomic_DNA"/>
</dbReference>
<evidence type="ECO:0000259" key="2">
    <source>
        <dbReference type="Pfam" id="PF01814"/>
    </source>
</evidence>
<feature type="domain" description="Hemerythrin-like" evidence="2">
    <location>
        <begin position="4"/>
        <end position="137"/>
    </location>
</feature>
<dbReference type="InterPro" id="IPR012312">
    <property type="entry name" value="Hemerythrin-like"/>
</dbReference>
<dbReference type="AlphaFoldDB" id="A0A7S8HAX5"/>
<evidence type="ECO:0000313" key="4">
    <source>
        <dbReference type="Proteomes" id="UP000593594"/>
    </source>
</evidence>
<keyword evidence="1" id="KW-0175">Coiled coil</keyword>